<dbReference type="SUPFAM" id="SSF55486">
    <property type="entry name" value="Metalloproteases ('zincins'), catalytic domain"/>
    <property type="match status" value="2"/>
</dbReference>
<feature type="domain" description="Peptidase M1 membrane alanine aminopeptidase" evidence="12">
    <location>
        <begin position="330"/>
        <end position="515"/>
    </location>
</feature>
<dbReference type="GO" id="GO:0043171">
    <property type="term" value="P:peptide catabolic process"/>
    <property type="evidence" value="ECO:0007669"/>
    <property type="project" value="TreeGrafter"/>
</dbReference>
<dbReference type="Proteomes" id="UP000053110">
    <property type="component" value="Unassembled WGS sequence"/>
</dbReference>
<feature type="active site" description="Proton acceptor" evidence="8">
    <location>
        <position position="371"/>
    </location>
</feature>
<evidence type="ECO:0000256" key="8">
    <source>
        <dbReference type="PIRSR" id="PIRSR634016-1"/>
    </source>
</evidence>
<keyword evidence="5 11" id="KW-0378">Hydrolase</keyword>
<reference evidence="17" key="1">
    <citation type="journal article" date="2013" name="Nat. Genet.">
        <title>The wheat powdery mildew genome shows the unique evolution of an obligate biotroph.</title>
        <authorList>
            <person name="Wicker T."/>
            <person name="Oberhaensli S."/>
            <person name="Parlange F."/>
            <person name="Buchmann J.P."/>
            <person name="Shatalina M."/>
            <person name="Roffler S."/>
            <person name="Ben-David R."/>
            <person name="Dolezel J."/>
            <person name="Simkova H."/>
            <person name="Schulze-Lefert P."/>
            <person name="Spanu P.D."/>
            <person name="Bruggmann R."/>
            <person name="Amselem J."/>
            <person name="Quesneville H."/>
            <person name="Ver Loren van Themaat E."/>
            <person name="Paape T."/>
            <person name="Shimizu K.K."/>
            <person name="Keller B."/>
        </authorList>
    </citation>
    <scope>NUCLEOTIDE SEQUENCE [LARGE SCALE GENOMIC DNA]</scope>
    <source>
        <strain evidence="17">96224</strain>
    </source>
</reference>
<evidence type="ECO:0000256" key="1">
    <source>
        <dbReference type="ARBA" id="ARBA00010136"/>
    </source>
</evidence>
<evidence type="ECO:0000256" key="3">
    <source>
        <dbReference type="ARBA" id="ARBA00022670"/>
    </source>
</evidence>
<feature type="domain" description="ERAP1-like C-terminal" evidence="13">
    <location>
        <begin position="585"/>
        <end position="900"/>
    </location>
</feature>
<dbReference type="GO" id="GO:0042277">
    <property type="term" value="F:peptide binding"/>
    <property type="evidence" value="ECO:0007669"/>
    <property type="project" value="TreeGrafter"/>
</dbReference>
<dbReference type="GO" id="GO:0016020">
    <property type="term" value="C:membrane"/>
    <property type="evidence" value="ECO:0007669"/>
    <property type="project" value="TreeGrafter"/>
</dbReference>
<dbReference type="Gene3D" id="1.10.390.10">
    <property type="entry name" value="Neutral Protease Domain 2"/>
    <property type="match status" value="1"/>
</dbReference>
<evidence type="ECO:0000259" key="12">
    <source>
        <dbReference type="Pfam" id="PF01433"/>
    </source>
</evidence>
<dbReference type="PANTHER" id="PTHR11533">
    <property type="entry name" value="PROTEASE M1 ZINC METALLOPROTEASE"/>
    <property type="match status" value="1"/>
</dbReference>
<dbReference type="Pfam" id="PF01433">
    <property type="entry name" value="Peptidase_M1"/>
    <property type="match status" value="1"/>
</dbReference>
<feature type="binding site" evidence="9">
    <location>
        <position position="374"/>
    </location>
    <ligand>
        <name>Zn(2+)</name>
        <dbReference type="ChEBI" id="CHEBI:29105"/>
        <note>catalytic</note>
    </ligand>
</feature>
<dbReference type="InterPro" id="IPR014782">
    <property type="entry name" value="Peptidase_M1_dom"/>
</dbReference>
<keyword evidence="3 11" id="KW-0645">Protease</keyword>
<evidence type="ECO:0000313" key="17">
    <source>
        <dbReference type="Proteomes" id="UP000053110"/>
    </source>
</evidence>
<evidence type="ECO:0000256" key="6">
    <source>
        <dbReference type="ARBA" id="ARBA00022833"/>
    </source>
</evidence>
<evidence type="ECO:0000256" key="10">
    <source>
        <dbReference type="PIRSR" id="PIRSR634016-4"/>
    </source>
</evidence>
<feature type="binding site" evidence="9">
    <location>
        <position position="370"/>
    </location>
    <ligand>
        <name>Zn(2+)</name>
        <dbReference type="ChEBI" id="CHEBI:29105"/>
        <note>catalytic</note>
    </ligand>
</feature>
<evidence type="ECO:0000256" key="11">
    <source>
        <dbReference type="RuleBase" id="RU364040"/>
    </source>
</evidence>
<comment type="similarity">
    <text evidence="1 11">Belongs to the peptidase M1 family.</text>
</comment>
<protein>
    <recommendedName>
        <fullName evidence="11">Aminopeptidase</fullName>
        <ecNumber evidence="11">3.4.11.-</ecNumber>
    </recommendedName>
</protein>
<dbReference type="MEROPS" id="M01.006"/>
<evidence type="ECO:0000256" key="2">
    <source>
        <dbReference type="ARBA" id="ARBA00022438"/>
    </source>
</evidence>
<dbReference type="InterPro" id="IPR050344">
    <property type="entry name" value="Peptidase_M1_aminopeptidases"/>
</dbReference>
<evidence type="ECO:0000256" key="9">
    <source>
        <dbReference type="PIRSR" id="PIRSR634016-3"/>
    </source>
</evidence>
<dbReference type="CDD" id="cd09601">
    <property type="entry name" value="M1_APN-Q_like"/>
    <property type="match status" value="1"/>
</dbReference>
<dbReference type="InterPro" id="IPR027268">
    <property type="entry name" value="Peptidase_M4/M1_CTD_sf"/>
</dbReference>
<reference evidence="16" key="3">
    <citation type="submission" date="2018-07" db="EMBL/GenBank/DDBJ databases">
        <authorList>
            <person name="Quirk P.G."/>
            <person name="Krulwich T.A."/>
        </authorList>
    </citation>
    <scope>NUCLEOTIDE SEQUENCE</scope>
    <source>
        <strain evidence="16">96224</strain>
    </source>
</reference>
<dbReference type="GO" id="GO:0005737">
    <property type="term" value="C:cytoplasm"/>
    <property type="evidence" value="ECO:0007669"/>
    <property type="project" value="TreeGrafter"/>
</dbReference>
<dbReference type="Gene3D" id="2.60.40.1910">
    <property type="match status" value="1"/>
</dbReference>
<feature type="site" description="Transition state stabilizer" evidence="10">
    <location>
        <position position="456"/>
    </location>
</feature>
<dbReference type="GO" id="GO:0070006">
    <property type="term" value="F:metalloaminopeptidase activity"/>
    <property type="evidence" value="ECO:0007669"/>
    <property type="project" value="TreeGrafter"/>
</dbReference>
<dbReference type="FunFam" id="1.10.390.10:FF:000001">
    <property type="entry name" value="Aminopeptidase"/>
    <property type="match status" value="1"/>
</dbReference>
<dbReference type="EMBL" id="UIGY01000088">
    <property type="protein sequence ID" value="SUZ10679.1"/>
    <property type="molecule type" value="Genomic_DNA"/>
</dbReference>
<keyword evidence="4 9" id="KW-0479">Metal-binding</keyword>
<dbReference type="InterPro" id="IPR034016">
    <property type="entry name" value="M1_APN-typ"/>
</dbReference>
<dbReference type="InterPro" id="IPR024571">
    <property type="entry name" value="ERAP1-like_C_dom"/>
</dbReference>
<evidence type="ECO:0000259" key="14">
    <source>
        <dbReference type="Pfam" id="PF17900"/>
    </source>
</evidence>
<dbReference type="GO" id="GO:0006508">
    <property type="term" value="P:proteolysis"/>
    <property type="evidence" value="ECO:0007669"/>
    <property type="project" value="UniProtKB-KW"/>
</dbReference>
<dbReference type="InterPro" id="IPR042097">
    <property type="entry name" value="Aminopeptidase_N-like_N_sf"/>
</dbReference>
<dbReference type="FunFam" id="2.60.40.1730:FF:000002">
    <property type="entry name" value="Aminopeptidase"/>
    <property type="match status" value="1"/>
</dbReference>
<evidence type="ECO:0000256" key="7">
    <source>
        <dbReference type="ARBA" id="ARBA00023049"/>
    </source>
</evidence>
<name>A0A061HH52_BLUGR</name>
<dbReference type="EMBL" id="KE375060">
    <property type="protein sequence ID" value="EPQ64488.1"/>
    <property type="molecule type" value="Genomic_DNA"/>
</dbReference>
<dbReference type="Gene3D" id="1.25.50.20">
    <property type="match status" value="1"/>
</dbReference>
<dbReference type="GO" id="GO:0008270">
    <property type="term" value="F:zinc ion binding"/>
    <property type="evidence" value="ECO:0007669"/>
    <property type="project" value="UniProtKB-UniRule"/>
</dbReference>
<accession>A0A061HH52</accession>
<dbReference type="Gene3D" id="2.60.40.1730">
    <property type="entry name" value="tricorn interacting facor f3 domain"/>
    <property type="match status" value="1"/>
</dbReference>
<dbReference type="EC" id="3.4.11.-" evidence="11"/>
<dbReference type="Pfam" id="PF11838">
    <property type="entry name" value="ERAP1_C"/>
    <property type="match status" value="1"/>
</dbReference>
<comment type="cofactor">
    <cofactor evidence="9 11">
        <name>Zn(2+)</name>
        <dbReference type="ChEBI" id="CHEBI:29105"/>
    </cofactor>
    <text evidence="9 11">Binds 1 zinc ion per subunit.</text>
</comment>
<evidence type="ECO:0000256" key="5">
    <source>
        <dbReference type="ARBA" id="ARBA00022801"/>
    </source>
</evidence>
<keyword evidence="7 11" id="KW-0482">Metalloprotease</keyword>
<keyword evidence="6 9" id="KW-0862">Zinc</keyword>
<dbReference type="InterPro" id="IPR001930">
    <property type="entry name" value="Peptidase_M1"/>
</dbReference>
<dbReference type="Gene3D" id="3.30.2010.30">
    <property type="match status" value="1"/>
</dbReference>
<organism evidence="16">
    <name type="scientific">Blumeria graminis f. sp. tritici 96224</name>
    <dbReference type="NCBI Taxonomy" id="1268274"/>
    <lineage>
        <taxon>Eukaryota</taxon>
        <taxon>Fungi</taxon>
        <taxon>Dikarya</taxon>
        <taxon>Ascomycota</taxon>
        <taxon>Pezizomycotina</taxon>
        <taxon>Leotiomycetes</taxon>
        <taxon>Erysiphales</taxon>
        <taxon>Erysiphaceae</taxon>
        <taxon>Blumeria</taxon>
    </lineage>
</organism>
<dbReference type="HOGENOM" id="CLU_003705_0_1_1"/>
<dbReference type="PANTHER" id="PTHR11533:SF171">
    <property type="entry name" value="AMINOPEPTIDASE"/>
    <property type="match status" value="1"/>
</dbReference>
<dbReference type="Pfam" id="PF17900">
    <property type="entry name" value="Peptidase_M1_N"/>
    <property type="match status" value="1"/>
</dbReference>
<keyword evidence="2 11" id="KW-0031">Aminopeptidase</keyword>
<dbReference type="OrthoDB" id="10031169at2759"/>
<gene>
    <name evidence="15" type="ORF">BGT96224_5164</name>
    <name evidence="16" type="ORF">BGT96224V2_LOCUS3835</name>
</gene>
<evidence type="ECO:0000313" key="16">
    <source>
        <dbReference type="EMBL" id="SUZ10679.1"/>
    </source>
</evidence>
<dbReference type="SUPFAM" id="SSF63737">
    <property type="entry name" value="Leukotriene A4 hydrolase N-terminal domain"/>
    <property type="match status" value="1"/>
</dbReference>
<feature type="domain" description="Aminopeptidase N-like N-terminal" evidence="14">
    <location>
        <begin position="18"/>
        <end position="216"/>
    </location>
</feature>
<dbReference type="InterPro" id="IPR045357">
    <property type="entry name" value="Aminopeptidase_N-like_N"/>
</dbReference>
<dbReference type="AlphaFoldDB" id="A0A061HH52"/>
<dbReference type="PRINTS" id="PR00756">
    <property type="entry name" value="ALADIPTASE"/>
</dbReference>
<proteinExistence type="inferred from homology"/>
<sequence>MESSEHLDRDILPGFFKPLQYDISLFNLEFGGDFNYEGIVRIVSRVEKKTRELTLNAYQLTLCSAEIFPDPASSSKFLVPQKISYDVPSQRVKIIYEEEIPVSAEAVIIIKFQGTINYCMTGFYRSKYKPVTIPAASLPRDGDYTFMFSTQFESCDARRAFPCFDEPNLKATFDLQLEIPEDLVALSNMPVKYVCKVKQGLQTVTFETTPIMSTYLLAWAIGDFEYIEAFTKRKYENKLLPVRIYTTRGIKYQGQFALEHAPQIVDYFSEIFGIDYPLPKCDLLAVHEFVRIFPLLLYQNLPQNVARIANRNCFRLGRKYIIDFDNRSADYALIYMENWGLITYRTTALLFDDQVSDVRYKKRIAYVVAHELAHHWFGNLVTMDWWNELWLNEGFATWVGWLATDYLHPEWDVWPQFVAEGMQTAFTLDSLRSSHPIEVPVKDALDVDQIFDSISYLKGSSVIRMLATYLGQDIFLEGISIYLKAHAYGNAKTADLWRSLSQISGKQISRMMDFWIKRIGFPILSIVEKPGQIIVRQNRYLSIGNLLPEENNTLWWVPLGLESKDCTTVILTTKEATFDGIDDTFYHINQNTAAFFRTIYPPSRLIKLVSILLITRIFLIVTIGMVGDAGALAFSGEASTSGLLTFIEGFQSESSFFLWSQILDSLSIVKLAFHVNKSISKGLKLFILKLISPALEKVGWEPLPDEDISTTQLRSLLILNAGLNGFYPIILEAKRRFELYMTGKDRKAIHQNLRSAIFGIAIRKGGVAEYRALKSEWRTTASVDGREIALCALGQARYPELHQDYLDFLSTEVATQDVHTGAKAMAINSTSRMALWEYIKDHFDEIRETFGYNNTVLSRFLRLSLDKFNDRNTEKDIRAFFANKDNRGYDRTLAIISDTILGRVAYQERDMRRLKEWLKLHGHILD</sequence>
<evidence type="ECO:0000256" key="4">
    <source>
        <dbReference type="ARBA" id="ARBA00022723"/>
    </source>
</evidence>
<evidence type="ECO:0000313" key="15">
    <source>
        <dbReference type="EMBL" id="EPQ64488.1"/>
    </source>
</evidence>
<reference evidence="15" key="2">
    <citation type="submission" date="2013-01" db="EMBL/GenBank/DDBJ databases">
        <title>The wheat powdery mildew genome reveals unique evolution of an obligate biotroph.</title>
        <authorList>
            <person name="Oberhaensli S."/>
            <person name="Wicker T."/>
            <person name="Keller B."/>
        </authorList>
    </citation>
    <scope>NUCLEOTIDE SEQUENCE</scope>
    <source>
        <strain evidence="15">96224</strain>
    </source>
</reference>
<evidence type="ECO:0000259" key="13">
    <source>
        <dbReference type="Pfam" id="PF11838"/>
    </source>
</evidence>
<feature type="binding site" evidence="9">
    <location>
        <position position="393"/>
    </location>
    <ligand>
        <name>Zn(2+)</name>
        <dbReference type="ChEBI" id="CHEBI:29105"/>
        <note>catalytic</note>
    </ligand>
</feature>